<feature type="region of interest" description="Disordered" evidence="1">
    <location>
        <begin position="555"/>
        <end position="609"/>
    </location>
</feature>
<feature type="compositionally biased region" description="Basic residues" evidence="1">
    <location>
        <begin position="572"/>
        <end position="590"/>
    </location>
</feature>
<feature type="region of interest" description="Disordered" evidence="1">
    <location>
        <begin position="1153"/>
        <end position="1174"/>
    </location>
</feature>
<accession>A0ABR2KY02</accession>
<keyword evidence="3" id="KW-1185">Reference proteome</keyword>
<organism evidence="2 3">
    <name type="scientific">Tritrichomonas musculus</name>
    <dbReference type="NCBI Taxonomy" id="1915356"/>
    <lineage>
        <taxon>Eukaryota</taxon>
        <taxon>Metamonada</taxon>
        <taxon>Parabasalia</taxon>
        <taxon>Tritrichomonadida</taxon>
        <taxon>Tritrichomonadidae</taxon>
        <taxon>Tritrichomonas</taxon>
    </lineage>
</organism>
<feature type="compositionally biased region" description="Basic and acidic residues" evidence="1">
    <location>
        <begin position="272"/>
        <end position="283"/>
    </location>
</feature>
<feature type="compositionally biased region" description="Basic and acidic residues" evidence="1">
    <location>
        <begin position="1349"/>
        <end position="1358"/>
    </location>
</feature>
<feature type="compositionally biased region" description="Acidic residues" evidence="1">
    <location>
        <begin position="1611"/>
        <end position="1629"/>
    </location>
</feature>
<dbReference type="PANTHER" id="PTHR35711">
    <property type="entry name" value="EXPRESSED PROTEIN"/>
    <property type="match status" value="1"/>
</dbReference>
<evidence type="ECO:0000256" key="1">
    <source>
        <dbReference type="SAM" id="MobiDB-lite"/>
    </source>
</evidence>
<feature type="region of interest" description="Disordered" evidence="1">
    <location>
        <begin position="1257"/>
        <end position="1281"/>
    </location>
</feature>
<feature type="region of interest" description="Disordered" evidence="1">
    <location>
        <begin position="1609"/>
        <end position="1629"/>
    </location>
</feature>
<sequence>MIICYSYYINEAFKTISNINNEAEELNKAIDSFNFIDAYTKILREIQGIIDFINFLQSHPIDFNKSLLKSMQILEKIVSKNEISDSVEEINHIIRLVKKIADKENSLFDDYDKIQVKLVNIRTKIFNLYEKSKKKNICKAFNYVSLACYYYFSFTKPNTSISTSIFRFIFLLQSFSISIKNSSTDKSDLLKWGQTTCESIQSYSILIKDYNNQNNESEKMTELDIENKEVNMSKLKILLNELDDKIESSKGLGFDKLRSRLSKSKADLMEKLEIDNNNNRDNDDEKDNEEEEKQINLVDHSKPQKDGKTSVYSSFYSDDLDTKYTKSLPLRFQRPRFSAYHASPLVSPISLSKDGSSGQSSTFATDSFTQFSNTSLSAREKEPRELSTSEFSSLDLNYNKRRHRKNLTSSHSIFHLSPKVSSSLSSSSFSFRVSSRKPILVDDESPIKIKPSGRHLTFLLPNEDIDMVMNPRTKRIPSIKPYPSNVDTELLMPFIPNPPFSGWNPSYLLQKVTFSTLPTINYNSIAPKFKFSVFNFHLPSIKQLIEETNEEPDYLTVTDEEKEKEKDTDKKQKNKKKKKSLIHFRKKKKGEKQSKDKDHEGTSSFPKKKSSWFKKSEMDKKSSAVIKEINITLRKCWKDLRNVKNKNDQFGRLQSVSEWYKTVYSYVNTLVRYSKDFPNNEFIVDAVREYERIRVEFDEILNEIEFIKGQTMVESIQQSAKQLSMILVSLDIYINDENVASKSKLLSNASKVMGYLTNVLCNLQIICDCLDPSSFIACSEFIFNLWSALKEFNPIFSDLESYVKRSILAFSARSILLTLKPAIMLLYQITNSLNFQPNEIESKSDPLVNERIIFSDDQIEKQVAFLKKVSDDFLSTTTQPYTSMITDLFREMINIKDFMNPLFITDLNELGNVVESSFIDMLLENENNVNENDNDNDKAKSISDQFNDYEKNVLITSELKNCMTALAAIRKLQYMLTVKLGDEFHDQIFKNEEENTEDDDSSSKAISKTSTESDTSNEDEEKSSSLITNREFVNLVTQNEADFSELAELIQVNSSELYSSNSLRVLTKNWFESIFQITFGFVDLLKVSPILNKQPYLYSQVDSYYEHLLASIQFFKNIAKAKINVTSILDHLMANLKHTQNYSRVKPFEIKAEEDDNSQQQQKEEEENKKKKDKENKNLKKFDSFPLFETQFDLEKYKCGFFVRRVPIYKRALFADFIQSIITKLREPHNFPQKTMDYLTSFFIQVFTSLINISNQLRKDEERDKESPPPPQSTPEKKDKKDENQLINKDYFLILLINRERDNILHFQYSEEKSTSHYGEENQKKLIFLLSIGDFLAKFAEFASVLSDDDQKREEESRKKRKRRRKKKNSTNSDHNSRQRRGRVGEEFTIEGLTISDSDTKITDSDLEDNNNETGNDNAEGNNNNNNNNSADNSSDNYSGSNTSENQTNMVISKDGKVKLKELRQSCRVSISYLKKFAKKQSKLLVQPFNLIIRAKPANARTLFMSSENLSSTFKNCLEQIQLELSQELEKDDNSYEIFDQPQALATTSNNASSDNNFSNSIIISKNESSCSVGDNENDKNWIEIKETFDSIINPLISIKNDQELFKSTEQNDDENDEQIDNNDDDDEDKAYTAGVYFEQIYSDINNIPLILECSFDKSARLFSKIAQKVTKYAQKSIQIRYSESLTTNLIEQFTNLLHSVRNRYLRQYKKQKEKTANNEEKNLVNFIINEKVESEFELLRKTAKILLQRELIEKSNDQNLILLILSQKLVEEASNLYPTSEDYSFVLKTIMNMSVAVLNFYNDNDRSNNMDFESLKMFVASFDYFIETFVKEMDNEFLSDEILLVINEFEKLPMHIPGYYAPKLCLRFLLIEADIDEDENDN</sequence>
<feature type="compositionally biased region" description="Basic and acidic residues" evidence="1">
    <location>
        <begin position="591"/>
        <end position="601"/>
    </location>
</feature>
<dbReference type="Proteomes" id="UP001470230">
    <property type="component" value="Unassembled WGS sequence"/>
</dbReference>
<feature type="compositionally biased region" description="Basic and acidic residues" evidence="1">
    <location>
        <begin position="1257"/>
        <end position="1267"/>
    </location>
</feature>
<protein>
    <submittedName>
        <fullName evidence="2">Uncharacterized protein</fullName>
    </submittedName>
</protein>
<feature type="region of interest" description="Disordered" evidence="1">
    <location>
        <begin position="992"/>
        <end position="1025"/>
    </location>
</feature>
<feature type="compositionally biased region" description="Basic and acidic residues" evidence="1">
    <location>
        <begin position="1162"/>
        <end position="1174"/>
    </location>
</feature>
<reference evidence="2 3" key="1">
    <citation type="submission" date="2024-04" db="EMBL/GenBank/DDBJ databases">
        <title>Tritrichomonas musculus Genome.</title>
        <authorList>
            <person name="Alves-Ferreira E."/>
            <person name="Grigg M."/>
            <person name="Lorenzi H."/>
            <person name="Galac M."/>
        </authorList>
    </citation>
    <scope>NUCLEOTIDE SEQUENCE [LARGE SCALE GENOMIC DNA]</scope>
    <source>
        <strain evidence="2 3">EAF2021</strain>
    </source>
</reference>
<proteinExistence type="predicted"/>
<dbReference type="EMBL" id="JAPFFF010000002">
    <property type="protein sequence ID" value="KAK8895728.1"/>
    <property type="molecule type" value="Genomic_DNA"/>
</dbReference>
<comment type="caution">
    <text evidence="2">The sequence shown here is derived from an EMBL/GenBank/DDBJ whole genome shotgun (WGS) entry which is preliminary data.</text>
</comment>
<evidence type="ECO:0000313" key="2">
    <source>
        <dbReference type="EMBL" id="KAK8895728.1"/>
    </source>
</evidence>
<name>A0ABR2KY02_9EUKA</name>
<feature type="region of interest" description="Disordered" evidence="1">
    <location>
        <begin position="1346"/>
        <end position="1453"/>
    </location>
</feature>
<evidence type="ECO:0000313" key="3">
    <source>
        <dbReference type="Proteomes" id="UP001470230"/>
    </source>
</evidence>
<gene>
    <name evidence="2" type="ORF">M9Y10_013612</name>
</gene>
<feature type="compositionally biased region" description="Low complexity" evidence="1">
    <location>
        <begin position="1412"/>
        <end position="1445"/>
    </location>
</feature>
<feature type="region of interest" description="Disordered" evidence="1">
    <location>
        <begin position="272"/>
        <end position="311"/>
    </location>
</feature>
<feature type="compositionally biased region" description="Basic residues" evidence="1">
    <location>
        <begin position="1359"/>
        <end position="1369"/>
    </location>
</feature>
<feature type="compositionally biased region" description="Basic and acidic residues" evidence="1">
    <location>
        <begin position="559"/>
        <end position="571"/>
    </location>
</feature>
<feature type="compositionally biased region" description="Basic and acidic residues" evidence="1">
    <location>
        <begin position="299"/>
        <end position="308"/>
    </location>
</feature>
<dbReference type="PANTHER" id="PTHR35711:SF1">
    <property type="entry name" value="ECTODERMAL, ISOFORM F"/>
    <property type="match status" value="1"/>
</dbReference>